<name>A0A1I6VRY3_9ACTN</name>
<dbReference type="AlphaFoldDB" id="A0A1I6VRY3"/>
<dbReference type="GO" id="GO:0016787">
    <property type="term" value="F:hydrolase activity"/>
    <property type="evidence" value="ECO:0007669"/>
    <property type="project" value="UniProtKB-KW"/>
</dbReference>
<gene>
    <name evidence="2" type="ORF">SAMN05444716_109163</name>
</gene>
<dbReference type="EMBL" id="FPAB01000009">
    <property type="protein sequence ID" value="SFT16475.1"/>
    <property type="molecule type" value="Genomic_DNA"/>
</dbReference>
<dbReference type="InterPro" id="IPR022742">
    <property type="entry name" value="Hydrolase_4"/>
</dbReference>
<dbReference type="Gene3D" id="3.40.50.1820">
    <property type="entry name" value="alpha/beta hydrolase"/>
    <property type="match status" value="1"/>
</dbReference>
<dbReference type="InterPro" id="IPR029058">
    <property type="entry name" value="AB_hydrolase_fold"/>
</dbReference>
<dbReference type="Proteomes" id="UP000198873">
    <property type="component" value="Unassembled WGS sequence"/>
</dbReference>
<organism evidence="2 3">
    <name type="scientific">Streptomyces harbinensis</name>
    <dbReference type="NCBI Taxonomy" id="1176198"/>
    <lineage>
        <taxon>Bacteria</taxon>
        <taxon>Bacillati</taxon>
        <taxon>Actinomycetota</taxon>
        <taxon>Actinomycetes</taxon>
        <taxon>Kitasatosporales</taxon>
        <taxon>Streptomycetaceae</taxon>
        <taxon>Streptomyces</taxon>
    </lineage>
</organism>
<dbReference type="InterPro" id="IPR051044">
    <property type="entry name" value="MAG_DAG_Lipase"/>
</dbReference>
<reference evidence="3" key="1">
    <citation type="submission" date="2016-10" db="EMBL/GenBank/DDBJ databases">
        <authorList>
            <person name="Varghese N."/>
            <person name="Submissions S."/>
        </authorList>
    </citation>
    <scope>NUCLEOTIDE SEQUENCE [LARGE SCALE GENOMIC DNA]</scope>
    <source>
        <strain evidence="3">CGMCC 4.7047</strain>
    </source>
</reference>
<evidence type="ECO:0000313" key="3">
    <source>
        <dbReference type="Proteomes" id="UP000198873"/>
    </source>
</evidence>
<sequence length="316" mass="34332">METPGQAARAPRTEEITAADGTTVVTHSWLPPGGPDAVRGWVQLVHGAAEHALRYDRFARALTGRGLAVTASDHRGHGATAAHTGGLGVVGDSGWRAVVEDLRLTGERARREVPGVPLVMLGHSMGSQLARDYAQEYGAGLAGLLLTGTFRALPGCEPQGALRDLRAEVERGGRAAASPFVPELFGAFNDPYPFRTGFEWLSRDGAEVDAYVADRRCGFPFSAGLALDWVEGNRKINDPAHQARIPRDLPVHIAVGDRDPCHAGMSLVYGLLEDFRYAGTRELSWRAYPGARHEILNETNRDEVTRELITVLERWI</sequence>
<dbReference type="Pfam" id="PF12146">
    <property type="entry name" value="Hydrolase_4"/>
    <property type="match status" value="1"/>
</dbReference>
<proteinExistence type="predicted"/>
<evidence type="ECO:0000313" key="2">
    <source>
        <dbReference type="EMBL" id="SFT16475.1"/>
    </source>
</evidence>
<keyword evidence="3" id="KW-1185">Reference proteome</keyword>
<dbReference type="STRING" id="1176198.SAMN05444716_109163"/>
<dbReference type="RefSeq" id="WP_175543085.1">
    <property type="nucleotide sequence ID" value="NZ_FPAB01000009.1"/>
</dbReference>
<dbReference type="PANTHER" id="PTHR11614">
    <property type="entry name" value="PHOSPHOLIPASE-RELATED"/>
    <property type="match status" value="1"/>
</dbReference>
<protein>
    <submittedName>
        <fullName evidence="2">Lysophospholipase, alpha-beta hydrolase superfamily</fullName>
    </submittedName>
</protein>
<dbReference type="SUPFAM" id="SSF53474">
    <property type="entry name" value="alpha/beta-Hydrolases"/>
    <property type="match status" value="1"/>
</dbReference>
<keyword evidence="2" id="KW-0378">Hydrolase</keyword>
<feature type="domain" description="Serine aminopeptidase S33" evidence="1">
    <location>
        <begin position="38"/>
        <end position="300"/>
    </location>
</feature>
<evidence type="ECO:0000259" key="1">
    <source>
        <dbReference type="Pfam" id="PF12146"/>
    </source>
</evidence>
<accession>A0A1I6VRY3</accession>